<dbReference type="PROSITE" id="PS50862">
    <property type="entry name" value="AA_TRNA_LIGASE_II"/>
    <property type="match status" value="1"/>
</dbReference>
<dbReference type="InterPro" id="IPR033656">
    <property type="entry name" value="HisRS_anticodon"/>
</dbReference>
<dbReference type="GO" id="GO:0005524">
    <property type="term" value="F:ATP binding"/>
    <property type="evidence" value="ECO:0007669"/>
    <property type="project" value="UniProtKB-UniRule"/>
</dbReference>
<dbReference type="PANTHER" id="PTHR43707:SF1">
    <property type="entry name" value="HISTIDINE--TRNA LIGASE, MITOCHONDRIAL-RELATED"/>
    <property type="match status" value="1"/>
</dbReference>
<dbReference type="HAMAP" id="MF_00127">
    <property type="entry name" value="His_tRNA_synth"/>
    <property type="match status" value="1"/>
</dbReference>
<dbReference type="PANTHER" id="PTHR43707">
    <property type="entry name" value="HISTIDYL-TRNA SYNTHETASE"/>
    <property type="match status" value="1"/>
</dbReference>
<keyword evidence="4 8" id="KW-0067">ATP-binding</keyword>
<evidence type="ECO:0000256" key="9">
    <source>
        <dbReference type="PIRSR" id="PIRSR001549-1"/>
    </source>
</evidence>
<name>A0A2M7R733_9BACT</name>
<dbReference type="Gene3D" id="3.40.50.800">
    <property type="entry name" value="Anticodon-binding domain"/>
    <property type="match status" value="1"/>
</dbReference>
<dbReference type="Proteomes" id="UP000230767">
    <property type="component" value="Unassembled WGS sequence"/>
</dbReference>
<dbReference type="GO" id="GO:0005737">
    <property type="term" value="C:cytoplasm"/>
    <property type="evidence" value="ECO:0007669"/>
    <property type="project" value="UniProtKB-SubCell"/>
</dbReference>
<comment type="subcellular location">
    <subcellularLocation>
        <location evidence="8">Cytoplasm</location>
    </subcellularLocation>
</comment>
<evidence type="ECO:0000313" key="11">
    <source>
        <dbReference type="EMBL" id="PIY89259.1"/>
    </source>
</evidence>
<comment type="subunit">
    <text evidence="8">Homodimer.</text>
</comment>
<sequence length="436" mass="50270">MKKPKLRSPSGMHDILPEDQPHFQKIEKTCESIAGFYNFQKIETPILEEAELFSKGVGVSTDIVEKQMYTFRTKGGDFLALRPEGTAPVVRAYLEHGMYNLPQPVKLWYFGPFFRYERPQAGRFRQFWQFGFEIFGEQSSVIDIQIIQIFYNILKELKFKDLIIEINSIGDRQCRAYYKKLLVSYFRSRESSLCLDCRRRLRENPLRILDCKEEKCRRIISQAPQIIDHLCEECNSHFKEVLEFLDELELPYRLNPYLVRGLDYYTKTVFEIFDQSLALQSPEEKEQGQISPALVGGGRFDLLVKLLGGRDTPACGGAGGVDRIVQSMKARSIKFTAKVPTHLIFLAQLGALSKKKSLTLFEKFRKAGLPIAESFGKDSLKTQLGRADKIGVRYCLILGQREALEGTVIVRDMKTGKQETVKIEKIVEEMKKRFRK</sequence>
<comment type="similarity">
    <text evidence="1 8">Belongs to the class-II aminoacyl-tRNA synthetase family.</text>
</comment>
<dbReference type="InterPro" id="IPR006195">
    <property type="entry name" value="aa-tRNA-synth_II"/>
</dbReference>
<evidence type="ECO:0000256" key="8">
    <source>
        <dbReference type="HAMAP-Rule" id="MF_00127"/>
    </source>
</evidence>
<evidence type="ECO:0000256" key="1">
    <source>
        <dbReference type="ARBA" id="ARBA00008226"/>
    </source>
</evidence>
<accession>A0A2M7R733</accession>
<dbReference type="GO" id="GO:0004821">
    <property type="term" value="F:histidine-tRNA ligase activity"/>
    <property type="evidence" value="ECO:0007669"/>
    <property type="project" value="UniProtKB-UniRule"/>
</dbReference>
<organism evidence="11 12">
    <name type="scientific">Candidatus Nealsonbacteria bacterium CG_4_10_14_0_8_um_filter_37_14</name>
    <dbReference type="NCBI Taxonomy" id="1974684"/>
    <lineage>
        <taxon>Bacteria</taxon>
        <taxon>Candidatus Nealsoniibacteriota</taxon>
    </lineage>
</organism>
<evidence type="ECO:0000256" key="5">
    <source>
        <dbReference type="ARBA" id="ARBA00022917"/>
    </source>
</evidence>
<reference evidence="12" key="1">
    <citation type="submission" date="2017-09" db="EMBL/GenBank/DDBJ databases">
        <title>Depth-based differentiation of microbial function through sediment-hosted aquifers and enrichment of novel symbionts in the deep terrestrial subsurface.</title>
        <authorList>
            <person name="Probst A.J."/>
            <person name="Ladd B."/>
            <person name="Jarett J.K."/>
            <person name="Geller-Mcgrath D.E."/>
            <person name="Sieber C.M.K."/>
            <person name="Emerson J.B."/>
            <person name="Anantharaman K."/>
            <person name="Thomas B.C."/>
            <person name="Malmstrom R."/>
            <person name="Stieglmeier M."/>
            <person name="Klingl A."/>
            <person name="Woyke T."/>
            <person name="Ryan C.M."/>
            <person name="Banfield J.F."/>
        </authorList>
    </citation>
    <scope>NUCLEOTIDE SEQUENCE [LARGE SCALE GENOMIC DNA]</scope>
</reference>
<dbReference type="InterPro" id="IPR004516">
    <property type="entry name" value="HisRS/HisZ"/>
</dbReference>
<feature type="binding site" evidence="9">
    <location>
        <position position="115"/>
    </location>
    <ligand>
        <name>L-histidine</name>
        <dbReference type="ChEBI" id="CHEBI:57595"/>
    </ligand>
</feature>
<feature type="binding site" evidence="9">
    <location>
        <position position="260"/>
    </location>
    <ligand>
        <name>L-histidine</name>
        <dbReference type="ChEBI" id="CHEBI:57595"/>
    </ligand>
</feature>
<dbReference type="Pfam" id="PF13393">
    <property type="entry name" value="tRNA-synt_His"/>
    <property type="match status" value="2"/>
</dbReference>
<keyword evidence="6 8" id="KW-0030">Aminoacyl-tRNA synthetase</keyword>
<evidence type="ECO:0000256" key="7">
    <source>
        <dbReference type="ARBA" id="ARBA00047639"/>
    </source>
</evidence>
<keyword evidence="5 8" id="KW-0648">Protein biosynthesis</keyword>
<dbReference type="EMBL" id="PFLW01000039">
    <property type="protein sequence ID" value="PIY89259.1"/>
    <property type="molecule type" value="Genomic_DNA"/>
</dbReference>
<feature type="binding site" evidence="9">
    <location>
        <position position="129"/>
    </location>
    <ligand>
        <name>L-histidine</name>
        <dbReference type="ChEBI" id="CHEBI:57595"/>
    </ligand>
</feature>
<evidence type="ECO:0000256" key="4">
    <source>
        <dbReference type="ARBA" id="ARBA00022840"/>
    </source>
</evidence>
<gene>
    <name evidence="8" type="primary">hisS</name>
    <name evidence="11" type="ORF">COY73_01390</name>
</gene>
<evidence type="ECO:0000256" key="2">
    <source>
        <dbReference type="ARBA" id="ARBA00022598"/>
    </source>
</evidence>
<dbReference type="CDD" id="cd00773">
    <property type="entry name" value="HisRS-like_core"/>
    <property type="match status" value="1"/>
</dbReference>
<evidence type="ECO:0000259" key="10">
    <source>
        <dbReference type="PROSITE" id="PS50862"/>
    </source>
</evidence>
<dbReference type="PIRSF" id="PIRSF001549">
    <property type="entry name" value="His-tRNA_synth"/>
    <property type="match status" value="1"/>
</dbReference>
<dbReference type="SUPFAM" id="SSF55681">
    <property type="entry name" value="Class II aaRS and biotin synthetases"/>
    <property type="match status" value="1"/>
</dbReference>
<dbReference type="SUPFAM" id="SSF52954">
    <property type="entry name" value="Class II aaRS ABD-related"/>
    <property type="match status" value="1"/>
</dbReference>
<dbReference type="EC" id="6.1.1.21" evidence="8"/>
<feature type="domain" description="Aminoacyl-transfer RNA synthetases class-II family profile" evidence="10">
    <location>
        <begin position="31"/>
        <end position="340"/>
    </location>
</feature>
<evidence type="ECO:0000256" key="3">
    <source>
        <dbReference type="ARBA" id="ARBA00022741"/>
    </source>
</evidence>
<dbReference type="GO" id="GO:0006427">
    <property type="term" value="P:histidyl-tRNA aminoacylation"/>
    <property type="evidence" value="ECO:0007669"/>
    <property type="project" value="UniProtKB-UniRule"/>
</dbReference>
<dbReference type="InterPro" id="IPR015807">
    <property type="entry name" value="His-tRNA-ligase"/>
</dbReference>
<dbReference type="Gene3D" id="3.30.930.10">
    <property type="entry name" value="Bira Bifunctional Protein, Domain 2"/>
    <property type="match status" value="1"/>
</dbReference>
<dbReference type="InterPro" id="IPR045864">
    <property type="entry name" value="aa-tRNA-synth_II/BPL/LPL"/>
</dbReference>
<dbReference type="InterPro" id="IPR036621">
    <property type="entry name" value="Anticodon-bd_dom_sf"/>
</dbReference>
<evidence type="ECO:0000313" key="12">
    <source>
        <dbReference type="Proteomes" id="UP000230767"/>
    </source>
</evidence>
<dbReference type="Pfam" id="PF03129">
    <property type="entry name" value="HGTP_anticodon"/>
    <property type="match status" value="1"/>
</dbReference>
<dbReference type="AlphaFoldDB" id="A0A2M7R733"/>
<dbReference type="NCBIfam" id="TIGR00442">
    <property type="entry name" value="hisS"/>
    <property type="match status" value="1"/>
</dbReference>
<keyword evidence="8" id="KW-0963">Cytoplasm</keyword>
<comment type="caution">
    <text evidence="11">The sequence shown here is derived from an EMBL/GenBank/DDBJ whole genome shotgun (WGS) entry which is preliminary data.</text>
</comment>
<feature type="binding site" evidence="9">
    <location>
        <begin position="84"/>
        <end position="86"/>
    </location>
    <ligand>
        <name>L-histidine</name>
        <dbReference type="ChEBI" id="CHEBI:57595"/>
    </ligand>
</feature>
<keyword evidence="2 8" id="KW-0436">Ligase</keyword>
<evidence type="ECO:0000256" key="6">
    <source>
        <dbReference type="ARBA" id="ARBA00023146"/>
    </source>
</evidence>
<dbReference type="InterPro" id="IPR041715">
    <property type="entry name" value="HisRS-like_core"/>
</dbReference>
<dbReference type="InterPro" id="IPR004154">
    <property type="entry name" value="Anticodon-bd"/>
</dbReference>
<feature type="binding site" evidence="9">
    <location>
        <begin position="264"/>
        <end position="265"/>
    </location>
    <ligand>
        <name>L-histidine</name>
        <dbReference type="ChEBI" id="CHEBI:57595"/>
    </ligand>
</feature>
<comment type="catalytic activity">
    <reaction evidence="7 8">
        <text>tRNA(His) + L-histidine + ATP = L-histidyl-tRNA(His) + AMP + diphosphate + H(+)</text>
        <dbReference type="Rhea" id="RHEA:17313"/>
        <dbReference type="Rhea" id="RHEA-COMP:9665"/>
        <dbReference type="Rhea" id="RHEA-COMP:9689"/>
        <dbReference type="ChEBI" id="CHEBI:15378"/>
        <dbReference type="ChEBI" id="CHEBI:30616"/>
        <dbReference type="ChEBI" id="CHEBI:33019"/>
        <dbReference type="ChEBI" id="CHEBI:57595"/>
        <dbReference type="ChEBI" id="CHEBI:78442"/>
        <dbReference type="ChEBI" id="CHEBI:78527"/>
        <dbReference type="ChEBI" id="CHEBI:456215"/>
        <dbReference type="EC" id="6.1.1.21"/>
    </reaction>
</comment>
<keyword evidence="3 8" id="KW-0547">Nucleotide-binding</keyword>
<dbReference type="CDD" id="cd00859">
    <property type="entry name" value="HisRS_anticodon"/>
    <property type="match status" value="1"/>
</dbReference>
<feature type="binding site" evidence="9">
    <location>
        <position position="133"/>
    </location>
    <ligand>
        <name>L-histidine</name>
        <dbReference type="ChEBI" id="CHEBI:57595"/>
    </ligand>
</feature>
<proteinExistence type="inferred from homology"/>
<protein>
    <recommendedName>
        <fullName evidence="8">Histidine--tRNA ligase</fullName>
        <ecNumber evidence="8">6.1.1.21</ecNumber>
    </recommendedName>
    <alternativeName>
        <fullName evidence="8">Histidyl-tRNA synthetase</fullName>
        <shortName evidence="8">HisRS</shortName>
    </alternativeName>
</protein>